<name>A0ACC2Q5U5_9NEOP</name>
<comment type="caution">
    <text evidence="1">The sequence shown here is derived from an EMBL/GenBank/DDBJ whole genome shotgun (WGS) entry which is preliminary data.</text>
</comment>
<reference evidence="1" key="1">
    <citation type="submission" date="2023-03" db="EMBL/GenBank/DDBJ databases">
        <title>Chromosome-level genomes of two armyworms, Mythimna separata and Mythimna loreyi, provide insights into the biosynthesis and reception of sex pheromones.</title>
        <authorList>
            <person name="Zhao H."/>
        </authorList>
    </citation>
    <scope>NUCLEOTIDE SEQUENCE</scope>
    <source>
        <strain evidence="1">BeijingLab</strain>
    </source>
</reference>
<proteinExistence type="predicted"/>
<evidence type="ECO:0000313" key="2">
    <source>
        <dbReference type="Proteomes" id="UP001231649"/>
    </source>
</evidence>
<dbReference type="EMBL" id="CM056801">
    <property type="protein sequence ID" value="KAJ8708685.1"/>
    <property type="molecule type" value="Genomic_DNA"/>
</dbReference>
<accession>A0ACC2Q5U5</accession>
<evidence type="ECO:0000313" key="1">
    <source>
        <dbReference type="EMBL" id="KAJ8708685.1"/>
    </source>
</evidence>
<gene>
    <name evidence="1" type="ORF">PYW08_010067</name>
</gene>
<keyword evidence="2" id="KW-1185">Reference proteome</keyword>
<sequence>MGALYYEPEIKDGRSSTPRGACHLPGAKKSDNAVDMDLVEKEAVTERPVNLGKSREILSDNMDKDHAADLAVWTQYGPSYRPPIPDYPLGPEGFVFPQNELPAKTAQGYPGGTGRPQAHAYPGGGGGPRPPPPPPPPAPATGGGGPRGRARGRNQANQESSDSSSSSSSEATWEYTPETKNRWLRKVFGLATGAYLIVTIAVLVMDEVLGPQFEAKTNVKSAIVAAVCLLLLVIIHFAQSACHMAILPPPAFFILIIGMACLSVFFTFMTVFLETYVIILASMAMTLTCALLMALTFTKFDFNSWSMYALVPVISLGVFAALLGMVSKLLLVQYGKIELGLIFIIMLFNCGFFVYLLQNVLSGNFEEYEDEIYVYTAIMLITTFVVLFIIYVQLTGRSRRRRRRTIVF</sequence>
<protein>
    <submittedName>
        <fullName evidence="1">Uncharacterized protein</fullName>
    </submittedName>
</protein>
<dbReference type="Proteomes" id="UP001231649">
    <property type="component" value="Chromosome 25"/>
</dbReference>
<organism evidence="1 2">
    <name type="scientific">Mythimna loreyi</name>
    <dbReference type="NCBI Taxonomy" id="667449"/>
    <lineage>
        <taxon>Eukaryota</taxon>
        <taxon>Metazoa</taxon>
        <taxon>Ecdysozoa</taxon>
        <taxon>Arthropoda</taxon>
        <taxon>Hexapoda</taxon>
        <taxon>Insecta</taxon>
        <taxon>Pterygota</taxon>
        <taxon>Neoptera</taxon>
        <taxon>Endopterygota</taxon>
        <taxon>Lepidoptera</taxon>
        <taxon>Glossata</taxon>
        <taxon>Ditrysia</taxon>
        <taxon>Noctuoidea</taxon>
        <taxon>Noctuidae</taxon>
        <taxon>Noctuinae</taxon>
        <taxon>Hadenini</taxon>
        <taxon>Mythimna</taxon>
    </lineage>
</organism>